<dbReference type="PROSITE" id="PS50089">
    <property type="entry name" value="ZF_RING_2"/>
    <property type="match status" value="1"/>
</dbReference>
<evidence type="ECO:0000259" key="6">
    <source>
        <dbReference type="PROSITE" id="PS50089"/>
    </source>
</evidence>
<feature type="region of interest" description="Disordered" evidence="5">
    <location>
        <begin position="560"/>
        <end position="586"/>
    </location>
</feature>
<dbReference type="GO" id="GO:0008270">
    <property type="term" value="F:zinc ion binding"/>
    <property type="evidence" value="ECO:0007669"/>
    <property type="project" value="UniProtKB-KW"/>
</dbReference>
<name>A0AAD7HAW8_9AGAR</name>
<dbReference type="PROSITE" id="PS00518">
    <property type="entry name" value="ZF_RING_1"/>
    <property type="match status" value="1"/>
</dbReference>
<keyword evidence="3" id="KW-0862">Zinc</keyword>
<feature type="compositionally biased region" description="Pro residues" evidence="5">
    <location>
        <begin position="177"/>
        <end position="189"/>
    </location>
</feature>
<organism evidence="7 8">
    <name type="scientific">Mycena metata</name>
    <dbReference type="NCBI Taxonomy" id="1033252"/>
    <lineage>
        <taxon>Eukaryota</taxon>
        <taxon>Fungi</taxon>
        <taxon>Dikarya</taxon>
        <taxon>Basidiomycota</taxon>
        <taxon>Agaricomycotina</taxon>
        <taxon>Agaricomycetes</taxon>
        <taxon>Agaricomycetidae</taxon>
        <taxon>Agaricales</taxon>
        <taxon>Marasmiineae</taxon>
        <taxon>Mycenaceae</taxon>
        <taxon>Mycena</taxon>
    </lineage>
</organism>
<feature type="compositionally biased region" description="Low complexity" evidence="5">
    <location>
        <begin position="335"/>
        <end position="346"/>
    </location>
</feature>
<feature type="compositionally biased region" description="Low complexity" evidence="5">
    <location>
        <begin position="405"/>
        <end position="420"/>
    </location>
</feature>
<evidence type="ECO:0000256" key="2">
    <source>
        <dbReference type="ARBA" id="ARBA00022771"/>
    </source>
</evidence>
<reference evidence="7" key="1">
    <citation type="submission" date="2023-03" db="EMBL/GenBank/DDBJ databases">
        <title>Massive genome expansion in bonnet fungi (Mycena s.s.) driven by repeated elements and novel gene families across ecological guilds.</title>
        <authorList>
            <consortium name="Lawrence Berkeley National Laboratory"/>
            <person name="Harder C.B."/>
            <person name="Miyauchi S."/>
            <person name="Viragh M."/>
            <person name="Kuo A."/>
            <person name="Thoen E."/>
            <person name="Andreopoulos B."/>
            <person name="Lu D."/>
            <person name="Skrede I."/>
            <person name="Drula E."/>
            <person name="Henrissat B."/>
            <person name="Morin E."/>
            <person name="Kohler A."/>
            <person name="Barry K."/>
            <person name="LaButti K."/>
            <person name="Morin E."/>
            <person name="Salamov A."/>
            <person name="Lipzen A."/>
            <person name="Mereny Z."/>
            <person name="Hegedus B."/>
            <person name="Baldrian P."/>
            <person name="Stursova M."/>
            <person name="Weitz H."/>
            <person name="Taylor A."/>
            <person name="Grigoriev I.V."/>
            <person name="Nagy L.G."/>
            <person name="Martin F."/>
            <person name="Kauserud H."/>
        </authorList>
    </citation>
    <scope>NUCLEOTIDE SEQUENCE</scope>
    <source>
        <strain evidence="7">CBHHK182m</strain>
    </source>
</reference>
<protein>
    <recommendedName>
        <fullName evidence="6">RING-type domain-containing protein</fullName>
    </recommendedName>
</protein>
<evidence type="ECO:0000256" key="4">
    <source>
        <dbReference type="PROSITE-ProRule" id="PRU00175"/>
    </source>
</evidence>
<comment type="caution">
    <text evidence="7">The sequence shown here is derived from an EMBL/GenBank/DDBJ whole genome shotgun (WGS) entry which is preliminary data.</text>
</comment>
<evidence type="ECO:0000256" key="5">
    <source>
        <dbReference type="SAM" id="MobiDB-lite"/>
    </source>
</evidence>
<feature type="domain" description="RING-type" evidence="6">
    <location>
        <begin position="489"/>
        <end position="536"/>
    </location>
</feature>
<feature type="compositionally biased region" description="Low complexity" evidence="5">
    <location>
        <begin position="368"/>
        <end position="383"/>
    </location>
</feature>
<evidence type="ECO:0000256" key="1">
    <source>
        <dbReference type="ARBA" id="ARBA00022723"/>
    </source>
</evidence>
<dbReference type="Proteomes" id="UP001215598">
    <property type="component" value="Unassembled WGS sequence"/>
</dbReference>
<feature type="region of interest" description="Disordered" evidence="5">
    <location>
        <begin position="131"/>
        <end position="224"/>
    </location>
</feature>
<gene>
    <name evidence="7" type="ORF">B0H16DRAFT_461711</name>
</gene>
<dbReference type="InterPro" id="IPR013083">
    <property type="entry name" value="Znf_RING/FYVE/PHD"/>
</dbReference>
<dbReference type="EMBL" id="JARKIB010000296">
    <property type="protein sequence ID" value="KAJ7716158.1"/>
    <property type="molecule type" value="Genomic_DNA"/>
</dbReference>
<dbReference type="InterPro" id="IPR001841">
    <property type="entry name" value="Znf_RING"/>
</dbReference>
<feature type="region of interest" description="Disordered" evidence="5">
    <location>
        <begin position="101"/>
        <end position="120"/>
    </location>
</feature>
<dbReference type="Pfam" id="PF00097">
    <property type="entry name" value="zf-C3HC4"/>
    <property type="match status" value="1"/>
</dbReference>
<feature type="compositionally biased region" description="Pro residues" evidence="5">
    <location>
        <begin position="312"/>
        <end position="330"/>
    </location>
</feature>
<dbReference type="AlphaFoldDB" id="A0AAD7HAW8"/>
<keyword evidence="1" id="KW-0479">Metal-binding</keyword>
<keyword evidence="2 4" id="KW-0863">Zinc-finger</keyword>
<proteinExistence type="predicted"/>
<feature type="region of interest" description="Disordered" evidence="5">
    <location>
        <begin position="58"/>
        <end position="78"/>
    </location>
</feature>
<sequence length="610" mass="66903">MTARKSLEAAESACLRCSWESLPRRPILSITAHRCRPCRTCLPAVRNKSEKIMLEIDSTSSAVKPQQDPDAAIQGSHDEQNDISHLYWSSYKHRVPDEALNKADSVSPTDPALSAAEEPFGELKPLTRKLGSVSLPEDEKDKKVSGLLPTLHSADSNPLSTRHDLLQQYPDTGLPYASPPHNPGYPPPHASHTHNPRYPPSSYNAGPPTSRLLGLLGPSHRPPEDELAAQLQGLELIGYRQRRPSIPALYSAYSNPLPTRHNSLQQYPDRSNPAERTNPRHPRGPPPSGHNPPSSRASWHAPDGPSWVPQQQPYPPPANTPQWSAPPPGSQPLRSMSMNPPTTSPSHRYGQSPPQTYPINQPPPPGSQPLRSMSMNPPTTSPSHRYGQSPPQTYPINQPPPPGSQPLHSMSMSQPPMASPSHRHAQLPPQAYPMNKSPGHPPSSYNAGPPTSRLPGPGHRPPEDELAAQLRLTAERAALQKDVQPIFECGVCFDKYPEDYVSRVADCSHEFCRDCMKGYVISKLKDKLYPIFCPMCVTDNARAEPGSELIPFYPSPLTTWPHSGNGRSSPDARPRRQRVSNASGAPDSLPLYSAALSEMQTICIRRPPGI</sequence>
<dbReference type="SUPFAM" id="SSF57850">
    <property type="entry name" value="RING/U-box"/>
    <property type="match status" value="1"/>
</dbReference>
<evidence type="ECO:0000256" key="3">
    <source>
        <dbReference type="ARBA" id="ARBA00022833"/>
    </source>
</evidence>
<dbReference type="InterPro" id="IPR017907">
    <property type="entry name" value="Znf_RING_CS"/>
</dbReference>
<evidence type="ECO:0000313" key="7">
    <source>
        <dbReference type="EMBL" id="KAJ7716158.1"/>
    </source>
</evidence>
<feature type="region of interest" description="Disordered" evidence="5">
    <location>
        <begin position="250"/>
        <end position="463"/>
    </location>
</feature>
<feature type="compositionally biased region" description="Polar residues" evidence="5">
    <location>
        <begin position="252"/>
        <end position="269"/>
    </location>
</feature>
<dbReference type="Gene3D" id="3.30.40.10">
    <property type="entry name" value="Zinc/RING finger domain, C3HC4 (zinc finger)"/>
    <property type="match status" value="1"/>
</dbReference>
<dbReference type="SMART" id="SM00184">
    <property type="entry name" value="RING"/>
    <property type="match status" value="1"/>
</dbReference>
<accession>A0AAD7HAW8</accession>
<evidence type="ECO:0000313" key="8">
    <source>
        <dbReference type="Proteomes" id="UP001215598"/>
    </source>
</evidence>
<keyword evidence="8" id="KW-1185">Reference proteome</keyword>
<dbReference type="InterPro" id="IPR018957">
    <property type="entry name" value="Znf_C3HC4_RING-type"/>
</dbReference>